<accession>A0A2N5HCP3</accession>
<sequence length="75" mass="8360">MNLLDLSKSLKFFNNPMKSLETRRSTGRLSLIFYAVKVDSKIPKKPKKINTPTQGVKEMMALPASGAMSNGRKDC</sequence>
<name>A0A2N5HCP3_9BACI</name>
<dbReference type="AlphaFoldDB" id="A0A2N5HCP3"/>
<evidence type="ECO:0000313" key="2">
    <source>
        <dbReference type="EMBL" id="PLS03274.1"/>
    </source>
</evidence>
<evidence type="ECO:0000313" key="3">
    <source>
        <dbReference type="Proteomes" id="UP000234950"/>
    </source>
</evidence>
<proteinExistence type="predicted"/>
<reference evidence="2 3" key="1">
    <citation type="submission" date="2017-11" db="EMBL/GenBank/DDBJ databases">
        <title>Comparitive Functional Genomics of Dry Heat Resistant strains isolated from the Viking Spacecraft.</title>
        <authorList>
            <person name="Seuylemezian A."/>
            <person name="Cooper K."/>
            <person name="Vaishampayan P."/>
        </authorList>
    </citation>
    <scope>NUCLEOTIDE SEQUENCE [LARGE SCALE GENOMIC DNA]</scope>
    <source>
        <strain evidence="2 3">V32-6</strain>
    </source>
</reference>
<protein>
    <submittedName>
        <fullName evidence="2">Uncharacterized protein</fullName>
    </submittedName>
</protein>
<gene>
    <name evidence="2" type="ORF">CVD27_15520</name>
</gene>
<evidence type="ECO:0000256" key="1">
    <source>
        <dbReference type="SAM" id="MobiDB-lite"/>
    </source>
</evidence>
<feature type="region of interest" description="Disordered" evidence="1">
    <location>
        <begin position="45"/>
        <end position="75"/>
    </location>
</feature>
<comment type="caution">
    <text evidence="2">The sequence shown here is derived from an EMBL/GenBank/DDBJ whole genome shotgun (WGS) entry which is preliminary data.</text>
</comment>
<keyword evidence="3" id="KW-1185">Reference proteome</keyword>
<dbReference type="Proteomes" id="UP000234950">
    <property type="component" value="Unassembled WGS sequence"/>
</dbReference>
<dbReference type="RefSeq" id="WP_101648804.1">
    <property type="nucleotide sequence ID" value="NZ_PGVE01000062.1"/>
</dbReference>
<dbReference type="EMBL" id="PGVE01000062">
    <property type="protein sequence ID" value="PLS03274.1"/>
    <property type="molecule type" value="Genomic_DNA"/>
</dbReference>
<organism evidence="2 3">
    <name type="scientific">Neobacillus cucumis</name>
    <dbReference type="NCBI Taxonomy" id="1740721"/>
    <lineage>
        <taxon>Bacteria</taxon>
        <taxon>Bacillati</taxon>
        <taxon>Bacillota</taxon>
        <taxon>Bacilli</taxon>
        <taxon>Bacillales</taxon>
        <taxon>Bacillaceae</taxon>
        <taxon>Neobacillus</taxon>
    </lineage>
</organism>